<dbReference type="InterPro" id="IPR023210">
    <property type="entry name" value="NADP_OxRdtase_dom"/>
</dbReference>
<dbReference type="Gene3D" id="3.20.20.100">
    <property type="entry name" value="NADP-dependent oxidoreductase domain"/>
    <property type="match status" value="1"/>
</dbReference>
<gene>
    <name evidence="8" type="ORF">NQ318_019452</name>
</gene>
<sequence length="345" mass="38758">MACNVHFDLSSGFKIPALGYGTWLAHFNQLHRVVHLRTMKRNLKKALEAALEAGYRHIDAAIVYLNEHIIGRVLKKWFSSGKLSREDIFLTTKLPPTGNRPEGVKKYLRKSLDDLQVDYVDLYLVHVPFGLNDVEGDLQPKKPDGTADVDLSTDHIAVWKAMEEAVDSGLTKSIGVSNFNSDQIGRILKNCRIPPCNLQIEHHAYLQQPKLVEFCKQNKIVVTAYSPLGSPGLSKLGKTYSPLGSPGLSKLGKETPDLLGHPMVKEIAQKYNKTTAQVLLRHIVQKGISVTPQRIRQNIDIFDFQLSASDLNILNGLDANLRILDFEFIFKGIKDHPEYPFKENL</sequence>
<dbReference type="PRINTS" id="PR00069">
    <property type="entry name" value="ALDKETRDTASE"/>
</dbReference>
<evidence type="ECO:0000259" key="7">
    <source>
        <dbReference type="Pfam" id="PF00248"/>
    </source>
</evidence>
<dbReference type="InterPro" id="IPR020471">
    <property type="entry name" value="AKR"/>
</dbReference>
<protein>
    <recommendedName>
        <fullName evidence="7">NADP-dependent oxidoreductase domain-containing protein</fullName>
    </recommendedName>
</protein>
<dbReference type="SUPFAM" id="SSF51430">
    <property type="entry name" value="NAD(P)-linked oxidoreductase"/>
    <property type="match status" value="1"/>
</dbReference>
<comment type="similarity">
    <text evidence="1">Belongs to the aldo/keto reductase family.</text>
</comment>
<feature type="site" description="Lowers pKa of active site Tyr" evidence="6">
    <location>
        <position position="93"/>
    </location>
</feature>
<evidence type="ECO:0000256" key="1">
    <source>
        <dbReference type="ARBA" id="ARBA00007905"/>
    </source>
</evidence>
<dbReference type="GO" id="GO:0016491">
    <property type="term" value="F:oxidoreductase activity"/>
    <property type="evidence" value="ECO:0007669"/>
    <property type="project" value="UniProtKB-KW"/>
</dbReference>
<feature type="domain" description="NADP-dependent oxidoreductase" evidence="7">
    <location>
        <begin position="18"/>
        <end position="317"/>
    </location>
</feature>
<evidence type="ECO:0000313" key="9">
    <source>
        <dbReference type="Proteomes" id="UP001162162"/>
    </source>
</evidence>
<dbReference type="PROSITE" id="PS00798">
    <property type="entry name" value="ALDOKETO_REDUCTASE_1"/>
    <property type="match status" value="1"/>
</dbReference>
<accession>A0AAV8XAD9</accession>
<organism evidence="8 9">
    <name type="scientific">Aromia moschata</name>
    <dbReference type="NCBI Taxonomy" id="1265417"/>
    <lineage>
        <taxon>Eukaryota</taxon>
        <taxon>Metazoa</taxon>
        <taxon>Ecdysozoa</taxon>
        <taxon>Arthropoda</taxon>
        <taxon>Hexapoda</taxon>
        <taxon>Insecta</taxon>
        <taxon>Pterygota</taxon>
        <taxon>Neoptera</taxon>
        <taxon>Endopterygota</taxon>
        <taxon>Coleoptera</taxon>
        <taxon>Polyphaga</taxon>
        <taxon>Cucujiformia</taxon>
        <taxon>Chrysomeloidea</taxon>
        <taxon>Cerambycidae</taxon>
        <taxon>Cerambycinae</taxon>
        <taxon>Callichromatini</taxon>
        <taxon>Aromia</taxon>
    </lineage>
</organism>
<dbReference type="PIRSF" id="PIRSF000097">
    <property type="entry name" value="AKR"/>
    <property type="match status" value="1"/>
</dbReference>
<dbReference type="Pfam" id="PF00248">
    <property type="entry name" value="Aldo_ket_red"/>
    <property type="match status" value="1"/>
</dbReference>
<dbReference type="PROSITE" id="PS00062">
    <property type="entry name" value="ALDOKETO_REDUCTASE_2"/>
    <property type="match status" value="1"/>
</dbReference>
<dbReference type="Proteomes" id="UP001162162">
    <property type="component" value="Unassembled WGS sequence"/>
</dbReference>
<dbReference type="EMBL" id="JAPWTK010000825">
    <property type="protein sequence ID" value="KAJ8935868.1"/>
    <property type="molecule type" value="Genomic_DNA"/>
</dbReference>
<evidence type="ECO:0000256" key="2">
    <source>
        <dbReference type="ARBA" id="ARBA00022857"/>
    </source>
</evidence>
<dbReference type="InterPro" id="IPR018170">
    <property type="entry name" value="Aldo/ket_reductase_CS"/>
</dbReference>
<evidence type="ECO:0000256" key="3">
    <source>
        <dbReference type="ARBA" id="ARBA00023002"/>
    </source>
</evidence>
<keyword evidence="2" id="KW-0521">NADP</keyword>
<feature type="active site" description="Proton donor" evidence="4">
    <location>
        <position position="64"/>
    </location>
</feature>
<evidence type="ECO:0000313" key="8">
    <source>
        <dbReference type="EMBL" id="KAJ8935868.1"/>
    </source>
</evidence>
<proteinExistence type="inferred from homology"/>
<keyword evidence="9" id="KW-1185">Reference proteome</keyword>
<evidence type="ECO:0000256" key="6">
    <source>
        <dbReference type="PIRSR" id="PIRSR000097-3"/>
    </source>
</evidence>
<reference evidence="8" key="1">
    <citation type="journal article" date="2023" name="Insect Mol. Biol.">
        <title>Genome sequencing provides insights into the evolution of gene families encoding plant cell wall-degrading enzymes in longhorned beetles.</title>
        <authorList>
            <person name="Shin N.R."/>
            <person name="Okamura Y."/>
            <person name="Kirsch R."/>
            <person name="Pauchet Y."/>
        </authorList>
    </citation>
    <scope>NUCLEOTIDE SEQUENCE</scope>
    <source>
        <strain evidence="8">AMC_N1</strain>
    </source>
</reference>
<evidence type="ECO:0000256" key="5">
    <source>
        <dbReference type="PIRSR" id="PIRSR000097-2"/>
    </source>
</evidence>
<keyword evidence="3" id="KW-0560">Oxidoreductase</keyword>
<dbReference type="AlphaFoldDB" id="A0AAV8XAD9"/>
<evidence type="ECO:0000256" key="4">
    <source>
        <dbReference type="PIRSR" id="PIRSR000097-1"/>
    </source>
</evidence>
<dbReference type="PANTHER" id="PTHR11732">
    <property type="entry name" value="ALDO/KETO REDUCTASE"/>
    <property type="match status" value="1"/>
</dbReference>
<feature type="binding site" evidence="5">
    <location>
        <position position="126"/>
    </location>
    <ligand>
        <name>substrate</name>
    </ligand>
</feature>
<comment type="caution">
    <text evidence="8">The sequence shown here is derived from an EMBL/GenBank/DDBJ whole genome shotgun (WGS) entry which is preliminary data.</text>
</comment>
<name>A0AAV8XAD9_9CUCU</name>
<dbReference type="InterPro" id="IPR036812">
    <property type="entry name" value="NAD(P)_OxRdtase_dom_sf"/>
</dbReference>
<dbReference type="FunFam" id="3.20.20.100:FF:000006">
    <property type="entry name" value="Aldo-keto reductase family 1 member A1"/>
    <property type="match status" value="1"/>
</dbReference>